<protein>
    <submittedName>
        <fullName evidence="2">Uncharacterized protein</fullName>
    </submittedName>
</protein>
<evidence type="ECO:0000256" key="1">
    <source>
        <dbReference type="SAM" id="MobiDB-lite"/>
    </source>
</evidence>
<dbReference type="AlphaFoldDB" id="A0A6B3QWC2"/>
<dbReference type="EMBL" id="JAAIFS010000008">
    <property type="protein sequence ID" value="NEV91237.1"/>
    <property type="molecule type" value="Genomic_DNA"/>
</dbReference>
<organism evidence="2">
    <name type="scientific">Streptomyces tendae</name>
    <dbReference type="NCBI Taxonomy" id="1932"/>
    <lineage>
        <taxon>Bacteria</taxon>
        <taxon>Bacillati</taxon>
        <taxon>Actinomycetota</taxon>
        <taxon>Actinomycetes</taxon>
        <taxon>Kitasatosporales</taxon>
        <taxon>Streptomycetaceae</taxon>
        <taxon>Streptomyces</taxon>
    </lineage>
</organism>
<gene>
    <name evidence="2" type="ORF">GUR47_31875</name>
</gene>
<proteinExistence type="predicted"/>
<evidence type="ECO:0000313" key="2">
    <source>
        <dbReference type="EMBL" id="NEV91237.1"/>
    </source>
</evidence>
<name>A0A6B3QWC2_STRTE</name>
<sequence length="366" mass="38809">MRRRSAGPASRTDEPQQGPVARAAHGDWLTLGRDGRLSLYAVADGGLLRWTETAVGGPSWSGPHFVAVDALTHLTVAQGANRYVHFLARRDRKGAGGQRVVDIAHAIQYQTGLAFTDWFGIGNPHYKHWEQGWEIGPPAAAVARDGTVHVFVRNAQGGLSLRRENPDGKWKLWENLGGVGLDVRARPVALDSGRLEVCSAAESGLFVWRQSAPGKDFGQPSGFALNLVPGTVAALETGPDRATFLWADAGLGGTAAWRQGGWPMPLGGGPTHGGYAVLRAPVDGYDCTVVACRGDDGSVLLGMGGTESEQAGFWWQSLDEPSQGAPALARDGHGRIVMVLIDPRGFPKVARQESGSGLALSTWSGI</sequence>
<comment type="caution">
    <text evidence="2">The sequence shown here is derived from an EMBL/GenBank/DDBJ whole genome shotgun (WGS) entry which is preliminary data.</text>
</comment>
<accession>A0A6B3QWC2</accession>
<feature type="region of interest" description="Disordered" evidence="1">
    <location>
        <begin position="1"/>
        <end position="22"/>
    </location>
</feature>
<reference evidence="2" key="1">
    <citation type="journal article" date="2020" name="Microorganisms">
        <title>Isolation, Genomic and Metabolomic Characterization of Streptomyces tendae VITAKN with Quorum Sensing Inhibitory Activity from Southern India.</title>
        <authorList>
            <person name="Ishaque N.M."/>
            <person name="Burgsdorf I."/>
            <person name="Limlingan Malit J.J."/>
            <person name="Saha S."/>
            <person name="Teta R."/>
            <person name="Ewe D."/>
            <person name="Kannabiran K."/>
            <person name="Hrouzek P."/>
            <person name="Steindler L."/>
            <person name="Costantino V."/>
            <person name="Saurav K."/>
        </authorList>
    </citation>
    <scope>NUCLEOTIDE SEQUENCE</scope>
    <source>
        <strain evidence="2">VITAKN</strain>
    </source>
</reference>
<dbReference type="SUPFAM" id="SSF89372">
    <property type="entry name" value="Fucose-specific lectin"/>
    <property type="match status" value="1"/>
</dbReference>